<sequence length="109" mass="12458">MKPISDKDNARGVYIIFAVIQMILLALMYSVVYTSYKITEVCIERYELNAIMAYAPTIIVFIAIPLVLYKTRSIFLQERRMVAISWMMALLSIFLVGLMLHMNNISGTA</sequence>
<keyword evidence="1" id="KW-0472">Membrane</keyword>
<gene>
    <name evidence="2" type="ORF">MNB_SV-13-661</name>
</gene>
<feature type="transmembrane region" description="Helical" evidence="1">
    <location>
        <begin position="81"/>
        <end position="102"/>
    </location>
</feature>
<keyword evidence="1" id="KW-0812">Transmembrane</keyword>
<feature type="transmembrane region" description="Helical" evidence="1">
    <location>
        <begin position="12"/>
        <end position="31"/>
    </location>
</feature>
<organism evidence="2">
    <name type="scientific">hydrothermal vent metagenome</name>
    <dbReference type="NCBI Taxonomy" id="652676"/>
    <lineage>
        <taxon>unclassified sequences</taxon>
        <taxon>metagenomes</taxon>
        <taxon>ecological metagenomes</taxon>
    </lineage>
</organism>
<dbReference type="EMBL" id="FPHM01000125">
    <property type="protein sequence ID" value="SFV68565.1"/>
    <property type="molecule type" value="Genomic_DNA"/>
</dbReference>
<protein>
    <submittedName>
        <fullName evidence="2">Uncharacterized protein</fullName>
    </submittedName>
</protein>
<reference evidence="2" key="1">
    <citation type="submission" date="2016-10" db="EMBL/GenBank/DDBJ databases">
        <authorList>
            <person name="de Groot N.N."/>
        </authorList>
    </citation>
    <scope>NUCLEOTIDE SEQUENCE</scope>
</reference>
<proteinExistence type="predicted"/>
<feature type="transmembrane region" description="Helical" evidence="1">
    <location>
        <begin position="51"/>
        <end position="69"/>
    </location>
</feature>
<evidence type="ECO:0000256" key="1">
    <source>
        <dbReference type="SAM" id="Phobius"/>
    </source>
</evidence>
<name>A0A1W1CS64_9ZZZZ</name>
<accession>A0A1W1CS64</accession>
<dbReference type="AlphaFoldDB" id="A0A1W1CS64"/>
<evidence type="ECO:0000313" key="2">
    <source>
        <dbReference type="EMBL" id="SFV68565.1"/>
    </source>
</evidence>
<keyword evidence="1" id="KW-1133">Transmembrane helix</keyword>